<dbReference type="eggNOG" id="COG0142">
    <property type="taxonomic scope" value="Bacteria"/>
</dbReference>
<dbReference type="GO" id="GO:0005737">
    <property type="term" value="C:cytoplasm"/>
    <property type="evidence" value="ECO:0007669"/>
    <property type="project" value="UniProtKB-ARBA"/>
</dbReference>
<dbReference type="Pfam" id="PF00348">
    <property type="entry name" value="polyprenyl_synt"/>
    <property type="match status" value="1"/>
</dbReference>
<dbReference type="AlphaFoldDB" id="E0TG79"/>
<dbReference type="PROSITE" id="PS00444">
    <property type="entry name" value="POLYPRENYL_SYNTHASE_2"/>
    <property type="match status" value="1"/>
</dbReference>
<dbReference type="PANTHER" id="PTHR43281">
    <property type="entry name" value="FARNESYL DIPHOSPHATE SYNTHASE"/>
    <property type="match status" value="1"/>
</dbReference>
<evidence type="ECO:0000313" key="8">
    <source>
        <dbReference type="EMBL" id="ADM10650.1"/>
    </source>
</evidence>
<dbReference type="EMBL" id="CP002156">
    <property type="protein sequence ID" value="ADM10650.1"/>
    <property type="molecule type" value="Genomic_DNA"/>
</dbReference>
<dbReference type="PANTHER" id="PTHR43281:SF1">
    <property type="entry name" value="FARNESYL DIPHOSPHATE SYNTHASE"/>
    <property type="match status" value="1"/>
</dbReference>
<reference evidence="8 9" key="2">
    <citation type="journal article" date="2011" name="J. Bacteriol.">
        <title>Complete genome sequence of strain HTCC2503T of Parvularcula bermudensis, the type species of the order "Parvularculales" in the class Alphaproteobacteria.</title>
        <authorList>
            <person name="Oh H.M."/>
            <person name="Kang I."/>
            <person name="Vergin K.L."/>
            <person name="Kang D."/>
            <person name="Rhee K.H."/>
            <person name="Giovannoni S.J."/>
            <person name="Cho J.C."/>
        </authorList>
    </citation>
    <scope>NUCLEOTIDE SEQUENCE [LARGE SCALE GENOMIC DNA]</scope>
    <source>
        <strain evidence="9">ATCC BAA-594 / HTCC2503 / KCTC 12087</strain>
    </source>
</reference>
<dbReference type="NCBIfam" id="NF045485">
    <property type="entry name" value="FPPsyn"/>
    <property type="match status" value="1"/>
</dbReference>
<evidence type="ECO:0000256" key="2">
    <source>
        <dbReference type="ARBA" id="ARBA00006706"/>
    </source>
</evidence>
<dbReference type="InterPro" id="IPR000092">
    <property type="entry name" value="Polyprenyl_synt"/>
</dbReference>
<keyword evidence="9" id="KW-1185">Reference proteome</keyword>
<dbReference type="STRING" id="314260.PB2503_13064"/>
<dbReference type="GO" id="GO:0016114">
    <property type="term" value="P:terpenoid biosynthetic process"/>
    <property type="evidence" value="ECO:0007669"/>
    <property type="project" value="UniProtKB-ARBA"/>
</dbReference>
<evidence type="ECO:0000256" key="6">
    <source>
        <dbReference type="ARBA" id="ARBA00023229"/>
    </source>
</evidence>
<dbReference type="PROSITE" id="PS00723">
    <property type="entry name" value="POLYPRENYL_SYNTHASE_1"/>
    <property type="match status" value="1"/>
</dbReference>
<sequence>MSDTLSDYLITRANLVTKSLENRLVINRTESPALGRLRAAMAHGALGGGKRLRPFLVLEAASIFGADDEAALPAATAIEMVHCYSLIHDDLPAMDDADTRRGRPSVHKAYDEAIAILAGDGLLTDAFALLTEEGTYTAPTACRLVRELALAAGSGGMVGGQMMDLYPDGGDEAAIVGIQRRKTGALIEAAAVMGAIVGAAAPSDEAALRQYAAAVGEAFQVVDDILDETASSAELGKPAGVDGAAGKATFVSLLGLAGARDRVSALTAAALAALAGLGPRADRLRAVAGQLASRST</sequence>
<evidence type="ECO:0000256" key="4">
    <source>
        <dbReference type="ARBA" id="ARBA00022723"/>
    </source>
</evidence>
<keyword evidence="5" id="KW-0460">Magnesium</keyword>
<comment type="similarity">
    <text evidence="2 7">Belongs to the FPP/GGPP synthase family.</text>
</comment>
<dbReference type="SFLD" id="SFLDG01017">
    <property type="entry name" value="Polyprenyl_Transferase_Like"/>
    <property type="match status" value="1"/>
</dbReference>
<dbReference type="InterPro" id="IPR033749">
    <property type="entry name" value="Polyprenyl_synt_CS"/>
</dbReference>
<dbReference type="SUPFAM" id="SSF48576">
    <property type="entry name" value="Terpenoid synthases"/>
    <property type="match status" value="1"/>
</dbReference>
<organism evidence="8 9">
    <name type="scientific">Parvularcula bermudensis (strain ATCC BAA-594 / HTCC2503 / KCTC 12087)</name>
    <dbReference type="NCBI Taxonomy" id="314260"/>
    <lineage>
        <taxon>Bacteria</taxon>
        <taxon>Pseudomonadati</taxon>
        <taxon>Pseudomonadota</taxon>
        <taxon>Alphaproteobacteria</taxon>
        <taxon>Parvularculales</taxon>
        <taxon>Parvularculaceae</taxon>
        <taxon>Parvularcula</taxon>
    </lineage>
</organism>
<dbReference type="FunFam" id="1.10.600.10:FF:000001">
    <property type="entry name" value="Geranylgeranyl diphosphate synthase"/>
    <property type="match status" value="1"/>
</dbReference>
<dbReference type="Proteomes" id="UP000001302">
    <property type="component" value="Chromosome"/>
</dbReference>
<dbReference type="OrthoDB" id="9805316at2"/>
<dbReference type="CDD" id="cd00685">
    <property type="entry name" value="Trans_IPPS_HT"/>
    <property type="match status" value="1"/>
</dbReference>
<gene>
    <name evidence="8" type="ordered locus">PB2503_13064</name>
</gene>
<comment type="cofactor">
    <cofactor evidence="1">
        <name>Mg(2+)</name>
        <dbReference type="ChEBI" id="CHEBI:18420"/>
    </cofactor>
</comment>
<evidence type="ECO:0000313" key="9">
    <source>
        <dbReference type="Proteomes" id="UP000001302"/>
    </source>
</evidence>
<name>E0TG79_PARBH</name>
<dbReference type="KEGG" id="pbr:PB2503_13064"/>
<reference evidence="9" key="1">
    <citation type="submission" date="2010-08" db="EMBL/GenBank/DDBJ databases">
        <title>Genome sequence of Parvularcula bermudensis HTCC2503.</title>
        <authorList>
            <person name="Kang D.-M."/>
            <person name="Oh H.-M."/>
            <person name="Cho J.-C."/>
        </authorList>
    </citation>
    <scope>NUCLEOTIDE SEQUENCE [LARGE SCALE GENOMIC DNA]</scope>
    <source>
        <strain evidence="9">ATCC BAA-594 / HTCC2503 / KCTC 12087</strain>
    </source>
</reference>
<dbReference type="InterPro" id="IPR008949">
    <property type="entry name" value="Isoprenoid_synthase_dom_sf"/>
</dbReference>
<keyword evidence="6" id="KW-0414">Isoprene biosynthesis</keyword>
<dbReference type="SFLD" id="SFLDS00005">
    <property type="entry name" value="Isoprenoid_Synthase_Type_I"/>
    <property type="match status" value="1"/>
</dbReference>
<dbReference type="GO" id="GO:0004659">
    <property type="term" value="F:prenyltransferase activity"/>
    <property type="evidence" value="ECO:0007669"/>
    <property type="project" value="InterPro"/>
</dbReference>
<proteinExistence type="inferred from homology"/>
<dbReference type="RefSeq" id="WP_013301624.1">
    <property type="nucleotide sequence ID" value="NC_014414.1"/>
</dbReference>
<keyword evidence="4" id="KW-0479">Metal-binding</keyword>
<evidence type="ECO:0000256" key="7">
    <source>
        <dbReference type="RuleBase" id="RU004466"/>
    </source>
</evidence>
<dbReference type="InterPro" id="IPR053378">
    <property type="entry name" value="Prenyl_diphosphate_synthase"/>
</dbReference>
<evidence type="ECO:0000256" key="5">
    <source>
        <dbReference type="ARBA" id="ARBA00022842"/>
    </source>
</evidence>
<dbReference type="Gene3D" id="1.10.600.10">
    <property type="entry name" value="Farnesyl Diphosphate Synthase"/>
    <property type="match status" value="1"/>
</dbReference>
<dbReference type="HOGENOM" id="CLU_014015_0_1_5"/>
<accession>E0TG79</accession>
<evidence type="ECO:0000256" key="1">
    <source>
        <dbReference type="ARBA" id="ARBA00001946"/>
    </source>
</evidence>
<keyword evidence="3 7" id="KW-0808">Transferase</keyword>
<dbReference type="GO" id="GO:0046872">
    <property type="term" value="F:metal ion binding"/>
    <property type="evidence" value="ECO:0007669"/>
    <property type="project" value="UniProtKB-KW"/>
</dbReference>
<protein>
    <submittedName>
        <fullName evidence="8">Putative geranyltranstransferase (Farnesyl-diphosphate synthase)</fullName>
    </submittedName>
</protein>
<evidence type="ECO:0000256" key="3">
    <source>
        <dbReference type="ARBA" id="ARBA00022679"/>
    </source>
</evidence>